<dbReference type="EC" id="2.7.1.81" evidence="7"/>
<gene>
    <name evidence="10" type="ORF">SAMN05216588_10981</name>
</gene>
<comment type="catalytic activity">
    <reaction evidence="5">
        <text>(5R)-5-hydroxy-L-lysine + GTP = (5R)-5-phosphooxy-L-lysine + GDP + H(+)</text>
        <dbReference type="Rhea" id="RHEA:19049"/>
        <dbReference type="ChEBI" id="CHEBI:15378"/>
        <dbReference type="ChEBI" id="CHEBI:37565"/>
        <dbReference type="ChEBI" id="CHEBI:57882"/>
        <dbReference type="ChEBI" id="CHEBI:58189"/>
        <dbReference type="ChEBI" id="CHEBI:58357"/>
        <dbReference type="EC" id="2.7.1.81"/>
    </reaction>
</comment>
<evidence type="ECO:0000256" key="8">
    <source>
        <dbReference type="ARBA" id="ARBA00040505"/>
    </source>
</evidence>
<dbReference type="SUPFAM" id="SSF56112">
    <property type="entry name" value="Protein kinase-like (PK-like)"/>
    <property type="match status" value="1"/>
</dbReference>
<protein>
    <recommendedName>
        <fullName evidence="8">Hydroxylysine kinase</fullName>
        <ecNumber evidence="7">2.7.1.81</ecNumber>
    </recommendedName>
</protein>
<dbReference type="PANTHER" id="PTHR21064:SF1">
    <property type="entry name" value="HYDROXYLYSINE KINASE"/>
    <property type="match status" value="1"/>
</dbReference>
<organism evidence="10 11">
    <name type="scientific">Phytopseudomonas flavescens</name>
    <dbReference type="NCBI Taxonomy" id="29435"/>
    <lineage>
        <taxon>Bacteria</taxon>
        <taxon>Pseudomonadati</taxon>
        <taxon>Pseudomonadota</taxon>
        <taxon>Gammaproteobacteria</taxon>
        <taxon>Pseudomonadales</taxon>
        <taxon>Pseudomonadaceae</taxon>
        <taxon>Phytopseudomonas</taxon>
    </lineage>
</organism>
<dbReference type="Proteomes" id="UP000198606">
    <property type="component" value="Unassembled WGS sequence"/>
</dbReference>
<accession>A0A1G8GJL3</accession>
<evidence type="ECO:0000256" key="6">
    <source>
        <dbReference type="ARBA" id="ARBA00037368"/>
    </source>
</evidence>
<dbReference type="GO" id="GO:0005737">
    <property type="term" value="C:cytoplasm"/>
    <property type="evidence" value="ECO:0007669"/>
    <property type="project" value="UniProtKB-SubCell"/>
</dbReference>
<dbReference type="AlphaFoldDB" id="A0A1G8GJL3"/>
<dbReference type="Gene3D" id="3.90.1200.10">
    <property type="match status" value="1"/>
</dbReference>
<reference evidence="10 11" key="1">
    <citation type="submission" date="2016-10" db="EMBL/GenBank/DDBJ databases">
        <authorList>
            <person name="de Groot N.N."/>
        </authorList>
    </citation>
    <scope>NUCLEOTIDE SEQUENCE [LARGE SCALE GENOMIC DNA]</scope>
    <source>
        <strain evidence="10 11">LMG 18387</strain>
    </source>
</reference>
<comment type="subcellular location">
    <subcellularLocation>
        <location evidence="1">Cytoplasm</location>
    </subcellularLocation>
</comment>
<dbReference type="InterPro" id="IPR050249">
    <property type="entry name" value="Pseudomonas-type_ThrB"/>
</dbReference>
<proteinExistence type="predicted"/>
<evidence type="ECO:0000256" key="2">
    <source>
        <dbReference type="ARBA" id="ARBA00022490"/>
    </source>
</evidence>
<evidence type="ECO:0000256" key="5">
    <source>
        <dbReference type="ARBA" id="ARBA00036820"/>
    </source>
</evidence>
<feature type="domain" description="Aminoglycoside phosphotransferase" evidence="9">
    <location>
        <begin position="56"/>
        <end position="295"/>
    </location>
</feature>
<keyword evidence="4 10" id="KW-0418">Kinase</keyword>
<dbReference type="EMBL" id="FNDG01000009">
    <property type="protein sequence ID" value="SDH94563.1"/>
    <property type="molecule type" value="Genomic_DNA"/>
</dbReference>
<name>A0A1G8GJL3_9GAMM</name>
<dbReference type="InterPro" id="IPR011009">
    <property type="entry name" value="Kinase-like_dom_sf"/>
</dbReference>
<evidence type="ECO:0000256" key="3">
    <source>
        <dbReference type="ARBA" id="ARBA00022679"/>
    </source>
</evidence>
<keyword evidence="2" id="KW-0963">Cytoplasm</keyword>
<evidence type="ECO:0000256" key="1">
    <source>
        <dbReference type="ARBA" id="ARBA00004496"/>
    </source>
</evidence>
<keyword evidence="3" id="KW-0808">Transferase</keyword>
<dbReference type="InterPro" id="IPR002575">
    <property type="entry name" value="Aminoglycoside_PTrfase"/>
</dbReference>
<evidence type="ECO:0000259" key="9">
    <source>
        <dbReference type="Pfam" id="PF01636"/>
    </source>
</evidence>
<dbReference type="GO" id="GO:0047992">
    <property type="term" value="F:hydroxylysine kinase activity"/>
    <property type="evidence" value="ECO:0007669"/>
    <property type="project" value="UniProtKB-EC"/>
</dbReference>
<dbReference type="Pfam" id="PF01636">
    <property type="entry name" value="APH"/>
    <property type="match status" value="1"/>
</dbReference>
<evidence type="ECO:0000313" key="11">
    <source>
        <dbReference type="Proteomes" id="UP000198606"/>
    </source>
</evidence>
<dbReference type="PANTHER" id="PTHR21064">
    <property type="entry name" value="AMINOGLYCOSIDE PHOSPHOTRANSFERASE DOMAIN-CONTAINING PROTEIN-RELATED"/>
    <property type="match status" value="1"/>
</dbReference>
<evidence type="ECO:0000313" key="10">
    <source>
        <dbReference type="EMBL" id="SDH94563.1"/>
    </source>
</evidence>
<evidence type="ECO:0000256" key="7">
    <source>
        <dbReference type="ARBA" id="ARBA00038873"/>
    </source>
</evidence>
<comment type="function">
    <text evidence="6">Catalyzes the GTP-dependent phosphorylation of 5-hydroxy-L-lysine.</text>
</comment>
<sequence length="371" mass="41096">MPPGSATNQSIAECMDVSLNTLVVHDPLLQAQPARVGPVRAGAIASECFGVSGAVRPLAGERDLNFQLSCTDGSSYLLKISHPLENPQVVDFQNQALLHIQRADPELPVQRVYAARDGRYQARVDVEGQQMLVRLFSFVDGLPLHQVEQRSSALRHNLGEAMARLDRALSDFHHPASGHELLWDMQQAARLRPLLLHIDDGELRDRVTQALDAFASHAQPRYPQLRAQVIHNDLNPHNVIVDPRHPERLLNILDFGDMVHAPLINEVGVAAAYQLGHEGDVLAPALTFIAAYHRLNPLRDAELDILAELIATRLVMTISITAWRASLHPENRDYILRNVRQASASLRGLAAIPSDMARERIHQACRGALQP</sequence>
<dbReference type="STRING" id="29435.SAMN05216588_10981"/>
<evidence type="ECO:0000256" key="4">
    <source>
        <dbReference type="ARBA" id="ARBA00022777"/>
    </source>
</evidence>